<evidence type="ECO:0000256" key="4">
    <source>
        <dbReference type="ARBA" id="ARBA00022475"/>
    </source>
</evidence>
<dbReference type="PANTHER" id="PTHR34220">
    <property type="entry name" value="SENSOR HISTIDINE KINASE YPDA"/>
    <property type="match status" value="1"/>
</dbReference>
<evidence type="ECO:0000259" key="14">
    <source>
        <dbReference type="PROSITE" id="PS50885"/>
    </source>
</evidence>
<evidence type="ECO:0000256" key="8">
    <source>
        <dbReference type="ARBA" id="ARBA00022777"/>
    </source>
</evidence>
<dbReference type="Pfam" id="PF02518">
    <property type="entry name" value="HATPase_c"/>
    <property type="match status" value="1"/>
</dbReference>
<keyword evidence="9 12" id="KW-1133">Transmembrane helix</keyword>
<keyword evidence="4" id="KW-1003">Cell membrane</keyword>
<evidence type="ECO:0000256" key="2">
    <source>
        <dbReference type="ARBA" id="ARBA00004651"/>
    </source>
</evidence>
<dbReference type="PROSITE" id="PS50109">
    <property type="entry name" value="HIS_KIN"/>
    <property type="match status" value="1"/>
</dbReference>
<feature type="domain" description="HAMP" evidence="14">
    <location>
        <begin position="314"/>
        <end position="366"/>
    </location>
</feature>
<dbReference type="Gene3D" id="6.10.340.10">
    <property type="match status" value="1"/>
</dbReference>
<dbReference type="SUPFAM" id="SSF55874">
    <property type="entry name" value="ATPase domain of HSP90 chaperone/DNA topoisomerase II/histidine kinase"/>
    <property type="match status" value="1"/>
</dbReference>
<dbReference type="Gene3D" id="3.30.565.10">
    <property type="entry name" value="Histidine kinase-like ATPase, C-terminal domain"/>
    <property type="match status" value="1"/>
</dbReference>
<gene>
    <name evidence="15" type="ORF">ACJDT4_19755</name>
</gene>
<dbReference type="InterPro" id="IPR033479">
    <property type="entry name" value="dCache_1"/>
</dbReference>
<dbReference type="RefSeq" id="WP_406789310.1">
    <property type="nucleotide sequence ID" value="NZ_JBJIAA010000019.1"/>
</dbReference>
<dbReference type="GO" id="GO:0004673">
    <property type="term" value="F:protein histidine kinase activity"/>
    <property type="evidence" value="ECO:0007669"/>
    <property type="project" value="UniProtKB-EC"/>
</dbReference>
<keyword evidence="16" id="KW-1185">Reference proteome</keyword>
<dbReference type="EMBL" id="JBJIAA010000019">
    <property type="protein sequence ID" value="MFL0252653.1"/>
    <property type="molecule type" value="Genomic_DNA"/>
</dbReference>
<evidence type="ECO:0000313" key="16">
    <source>
        <dbReference type="Proteomes" id="UP001623592"/>
    </source>
</evidence>
<evidence type="ECO:0000256" key="6">
    <source>
        <dbReference type="ARBA" id="ARBA00022679"/>
    </source>
</evidence>
<dbReference type="CDD" id="cd06225">
    <property type="entry name" value="HAMP"/>
    <property type="match status" value="1"/>
</dbReference>
<dbReference type="InterPro" id="IPR003594">
    <property type="entry name" value="HATPase_dom"/>
</dbReference>
<dbReference type="SUPFAM" id="SSF158472">
    <property type="entry name" value="HAMP domain-like"/>
    <property type="match status" value="1"/>
</dbReference>
<evidence type="ECO:0000256" key="5">
    <source>
        <dbReference type="ARBA" id="ARBA00022553"/>
    </source>
</evidence>
<evidence type="ECO:0000313" key="15">
    <source>
        <dbReference type="EMBL" id="MFL0252653.1"/>
    </source>
</evidence>
<protein>
    <recommendedName>
        <fullName evidence="3">histidine kinase</fullName>
        <ecNumber evidence="3">2.7.13.3</ecNumber>
    </recommendedName>
</protein>
<dbReference type="Pfam" id="PF06580">
    <property type="entry name" value="His_kinase"/>
    <property type="match status" value="1"/>
</dbReference>
<keyword evidence="10" id="KW-0902">Two-component regulatory system</keyword>
<evidence type="ECO:0000256" key="11">
    <source>
        <dbReference type="ARBA" id="ARBA00023136"/>
    </source>
</evidence>
<keyword evidence="6 15" id="KW-0808">Transferase</keyword>
<dbReference type="Proteomes" id="UP001623592">
    <property type="component" value="Unassembled WGS sequence"/>
</dbReference>
<dbReference type="SMART" id="SM00304">
    <property type="entry name" value="HAMP"/>
    <property type="match status" value="1"/>
</dbReference>
<evidence type="ECO:0000256" key="1">
    <source>
        <dbReference type="ARBA" id="ARBA00000085"/>
    </source>
</evidence>
<keyword evidence="5" id="KW-0597">Phosphoprotein</keyword>
<evidence type="ECO:0000256" key="12">
    <source>
        <dbReference type="SAM" id="Phobius"/>
    </source>
</evidence>
<proteinExistence type="predicted"/>
<dbReference type="InterPro" id="IPR010559">
    <property type="entry name" value="Sig_transdc_His_kin_internal"/>
</dbReference>
<organism evidence="15 16">
    <name type="scientific">Clostridium neuense</name>
    <dbReference type="NCBI Taxonomy" id="1728934"/>
    <lineage>
        <taxon>Bacteria</taxon>
        <taxon>Bacillati</taxon>
        <taxon>Bacillota</taxon>
        <taxon>Clostridia</taxon>
        <taxon>Eubacteriales</taxon>
        <taxon>Clostridiaceae</taxon>
        <taxon>Clostridium</taxon>
    </lineage>
</organism>
<comment type="caution">
    <text evidence="15">The sequence shown here is derived from an EMBL/GenBank/DDBJ whole genome shotgun (WGS) entry which is preliminary data.</text>
</comment>
<evidence type="ECO:0000256" key="9">
    <source>
        <dbReference type="ARBA" id="ARBA00022989"/>
    </source>
</evidence>
<dbReference type="InterPro" id="IPR005467">
    <property type="entry name" value="His_kinase_dom"/>
</dbReference>
<dbReference type="PROSITE" id="PS50885">
    <property type="entry name" value="HAMP"/>
    <property type="match status" value="1"/>
</dbReference>
<dbReference type="Pfam" id="PF02743">
    <property type="entry name" value="dCache_1"/>
    <property type="match status" value="1"/>
</dbReference>
<feature type="domain" description="Histidine kinase" evidence="13">
    <location>
        <begin position="473"/>
        <end position="575"/>
    </location>
</feature>
<keyword evidence="8 15" id="KW-0418">Kinase</keyword>
<evidence type="ECO:0000259" key="13">
    <source>
        <dbReference type="PROSITE" id="PS50109"/>
    </source>
</evidence>
<dbReference type="EC" id="2.7.13.3" evidence="3"/>
<evidence type="ECO:0000256" key="10">
    <source>
        <dbReference type="ARBA" id="ARBA00023012"/>
    </source>
</evidence>
<feature type="transmembrane region" description="Helical" evidence="12">
    <location>
        <begin position="20"/>
        <end position="37"/>
    </location>
</feature>
<feature type="transmembrane region" description="Helical" evidence="12">
    <location>
        <begin position="293"/>
        <end position="317"/>
    </location>
</feature>
<evidence type="ECO:0000256" key="3">
    <source>
        <dbReference type="ARBA" id="ARBA00012438"/>
    </source>
</evidence>
<dbReference type="InterPro" id="IPR036890">
    <property type="entry name" value="HATPase_C_sf"/>
</dbReference>
<evidence type="ECO:0000256" key="7">
    <source>
        <dbReference type="ARBA" id="ARBA00022692"/>
    </source>
</evidence>
<keyword evidence="11 12" id="KW-0472">Membrane</keyword>
<dbReference type="InterPro" id="IPR050640">
    <property type="entry name" value="Bact_2-comp_sensor_kinase"/>
</dbReference>
<dbReference type="PANTHER" id="PTHR34220:SF7">
    <property type="entry name" value="SENSOR HISTIDINE KINASE YPDA"/>
    <property type="match status" value="1"/>
</dbReference>
<accession>A0ABW8TMB3</accession>
<comment type="subcellular location">
    <subcellularLocation>
        <location evidence="2">Cell membrane</location>
        <topology evidence="2">Multi-pass membrane protein</topology>
    </subcellularLocation>
</comment>
<dbReference type="InterPro" id="IPR003660">
    <property type="entry name" value="HAMP_dom"/>
</dbReference>
<sequence>MKKLIKKFKNFKIGTKIVVCYLILSVLSISFSTFIYYEINKRIMTRKVSEMALQTLQTIDSSLDVLMYTVNNESKIILSNQGLQNVLRSGYNGFNYDSQIATNRYLTEFIQSNMFISSVYIFDNYGNRYFVDKKSYKSFNLEDIKQTKWYDEIFKAKGGAIIKLNAGGLFNEPDENYVSIMRVINDLDTQKPIGTMIVNIPEEAIVNSFNNITRQGSTNILLRDENNNNIIHYNNLSEYCIEDKVQGSHYYYIKKVKGNDYIISYLKNNLSWKVISIVPFKELSNQSNIYKTIILNMLILNGIMCLLGLILISYSITKPIDKLIKSMIGVENGEFKKVSVSTGNDEIGKLKDVYNTMICRIENLIEQIVKEQKIKRKAELDVLQSQIKPHFLYNSFDAISCLALDGRNNEVYEIIKALGNFYRTSLSNGREVIYIREELQTVKSYLTIQQIRYDNMFSVHMDIDKRANEYKILRLVLQPLIENAIYHGIKPTRRGGNIFVRTLLKKDCIELVVEDDGVGMSTDTLINIQEHNAGGIGLHGTMERLNIFYNSKSNFQVESKLGKGTKVTICIPIGEEGNDGK</sequence>
<reference evidence="15 16" key="1">
    <citation type="submission" date="2024-11" db="EMBL/GenBank/DDBJ databases">
        <authorList>
            <person name="Heng Y.C."/>
            <person name="Lim A.C.H."/>
            <person name="Lee J.K.Y."/>
            <person name="Kittelmann S."/>
        </authorList>
    </citation>
    <scope>NUCLEOTIDE SEQUENCE [LARGE SCALE GENOMIC DNA]</scope>
    <source>
        <strain evidence="15 16">WILCCON 0114</strain>
    </source>
</reference>
<name>A0ABW8TMB3_9CLOT</name>
<comment type="catalytic activity">
    <reaction evidence="1">
        <text>ATP + protein L-histidine = ADP + protein N-phospho-L-histidine.</text>
        <dbReference type="EC" id="2.7.13.3"/>
    </reaction>
</comment>
<keyword evidence="7 12" id="KW-0812">Transmembrane</keyword>